<dbReference type="PROSITE" id="PS00018">
    <property type="entry name" value="EF_HAND_1"/>
    <property type="match status" value="1"/>
</dbReference>
<evidence type="ECO:0000256" key="5">
    <source>
        <dbReference type="SAM" id="Phobius"/>
    </source>
</evidence>
<gene>
    <name evidence="7" type="primary">Cacna1e</name>
    <name evidence="7" type="ORF">SPIL2461_LOCUS19211</name>
</gene>
<feature type="transmembrane region" description="Helical" evidence="5">
    <location>
        <begin position="126"/>
        <end position="152"/>
    </location>
</feature>
<feature type="domain" description="Ion transport" evidence="6">
    <location>
        <begin position="14"/>
        <end position="161"/>
    </location>
</feature>
<dbReference type="Pfam" id="PF00520">
    <property type="entry name" value="Ion_trans"/>
    <property type="match status" value="1"/>
</dbReference>
<keyword evidence="3 5" id="KW-1133">Transmembrane helix</keyword>
<comment type="subcellular location">
    <subcellularLocation>
        <location evidence="1">Membrane</location>
        <topology evidence="1">Multi-pass membrane protein</topology>
    </subcellularLocation>
</comment>
<evidence type="ECO:0000256" key="2">
    <source>
        <dbReference type="ARBA" id="ARBA00022692"/>
    </source>
</evidence>
<accession>A0A812WJF3</accession>
<dbReference type="GO" id="GO:0005248">
    <property type="term" value="F:voltage-gated sodium channel activity"/>
    <property type="evidence" value="ECO:0007669"/>
    <property type="project" value="TreeGrafter"/>
</dbReference>
<evidence type="ECO:0000256" key="3">
    <source>
        <dbReference type="ARBA" id="ARBA00022989"/>
    </source>
</evidence>
<keyword evidence="2 5" id="KW-0812">Transmembrane</keyword>
<feature type="transmembrane region" description="Helical" evidence="5">
    <location>
        <begin position="53"/>
        <end position="75"/>
    </location>
</feature>
<dbReference type="OrthoDB" id="416585at2759"/>
<dbReference type="InterPro" id="IPR018247">
    <property type="entry name" value="EF_Hand_1_Ca_BS"/>
</dbReference>
<dbReference type="InterPro" id="IPR005821">
    <property type="entry name" value="Ion_trans_dom"/>
</dbReference>
<evidence type="ECO:0000259" key="6">
    <source>
        <dbReference type="Pfam" id="PF00520"/>
    </source>
</evidence>
<organism evidence="7 8">
    <name type="scientific">Symbiodinium pilosum</name>
    <name type="common">Dinoflagellate</name>
    <dbReference type="NCBI Taxonomy" id="2952"/>
    <lineage>
        <taxon>Eukaryota</taxon>
        <taxon>Sar</taxon>
        <taxon>Alveolata</taxon>
        <taxon>Dinophyceae</taxon>
        <taxon>Suessiales</taxon>
        <taxon>Symbiodiniaceae</taxon>
        <taxon>Symbiodinium</taxon>
    </lineage>
</organism>
<evidence type="ECO:0000313" key="7">
    <source>
        <dbReference type="EMBL" id="CAE7686577.1"/>
    </source>
</evidence>
<feature type="non-terminal residue" evidence="7">
    <location>
        <position position="225"/>
    </location>
</feature>
<dbReference type="InterPro" id="IPR043203">
    <property type="entry name" value="VGCC_Ca_Na"/>
</dbReference>
<dbReference type="GO" id="GO:0001518">
    <property type="term" value="C:voltage-gated sodium channel complex"/>
    <property type="evidence" value="ECO:0007669"/>
    <property type="project" value="TreeGrafter"/>
</dbReference>
<name>A0A812WJF3_SYMPI</name>
<keyword evidence="4 5" id="KW-0472">Membrane</keyword>
<dbReference type="Proteomes" id="UP000649617">
    <property type="component" value="Unassembled WGS sequence"/>
</dbReference>
<keyword evidence="8" id="KW-1185">Reference proteome</keyword>
<comment type="caution">
    <text evidence="7">The sequence shown here is derived from an EMBL/GenBank/DDBJ whole genome shotgun (WGS) entry which is preliminary data.</text>
</comment>
<dbReference type="AlphaFoldDB" id="A0A812WJF3"/>
<reference evidence="7" key="1">
    <citation type="submission" date="2021-02" db="EMBL/GenBank/DDBJ databases">
        <authorList>
            <person name="Dougan E. K."/>
            <person name="Rhodes N."/>
            <person name="Thang M."/>
            <person name="Chan C."/>
        </authorList>
    </citation>
    <scope>NUCLEOTIDE SEQUENCE</scope>
</reference>
<sequence>MSGWLGTALASTLPINVLRILRLVRLVRAARVVISVPEFYILVSGFTSSFKAILFGSVMLVCIIIVWSIIAVEILHPENVQITYPSCVECKWRFQSVWSAMLTIFQQVVAGDSWGEISIPLVEKAWWTILFLFPIMMTISLGAMNLILAVIVERATEARENDQVRKAQKKDAERESSMVELALLCDSMDYDGSGTLSLEEMLNGFDSNAQFKALMEQMDIMREDM</sequence>
<proteinExistence type="predicted"/>
<dbReference type="PANTHER" id="PTHR10037">
    <property type="entry name" value="VOLTAGE-GATED CATION CHANNEL CALCIUM AND SODIUM"/>
    <property type="match status" value="1"/>
</dbReference>
<dbReference type="EMBL" id="CAJNIZ010044372">
    <property type="protein sequence ID" value="CAE7686577.1"/>
    <property type="molecule type" value="Genomic_DNA"/>
</dbReference>
<evidence type="ECO:0000313" key="8">
    <source>
        <dbReference type="Proteomes" id="UP000649617"/>
    </source>
</evidence>
<evidence type="ECO:0000256" key="4">
    <source>
        <dbReference type="ARBA" id="ARBA00023136"/>
    </source>
</evidence>
<evidence type="ECO:0000256" key="1">
    <source>
        <dbReference type="ARBA" id="ARBA00004141"/>
    </source>
</evidence>
<dbReference type="SUPFAM" id="SSF81324">
    <property type="entry name" value="Voltage-gated potassium channels"/>
    <property type="match status" value="1"/>
</dbReference>
<protein>
    <submittedName>
        <fullName evidence="7">Cacna1e protein</fullName>
    </submittedName>
</protein>
<dbReference type="Gene3D" id="1.10.287.70">
    <property type="match status" value="1"/>
</dbReference>
<dbReference type="PANTHER" id="PTHR10037:SF62">
    <property type="entry name" value="SODIUM CHANNEL PROTEIN 60E"/>
    <property type="match status" value="1"/>
</dbReference>